<dbReference type="EMBL" id="BPVZ01000057">
    <property type="protein sequence ID" value="GKV21445.1"/>
    <property type="molecule type" value="Genomic_DNA"/>
</dbReference>
<name>A0AAV5KB81_9ROSI</name>
<evidence type="ECO:0000313" key="2">
    <source>
        <dbReference type="Proteomes" id="UP001054252"/>
    </source>
</evidence>
<dbReference type="Proteomes" id="UP001054252">
    <property type="component" value="Unassembled WGS sequence"/>
</dbReference>
<comment type="caution">
    <text evidence="1">The sequence shown here is derived from an EMBL/GenBank/DDBJ whole genome shotgun (WGS) entry which is preliminary data.</text>
</comment>
<evidence type="ECO:0000313" key="1">
    <source>
        <dbReference type="EMBL" id="GKV21445.1"/>
    </source>
</evidence>
<reference evidence="1 2" key="1">
    <citation type="journal article" date="2021" name="Commun. Biol.">
        <title>The genome of Shorea leprosula (Dipterocarpaceae) highlights the ecological relevance of drought in aseasonal tropical rainforests.</title>
        <authorList>
            <person name="Ng K.K.S."/>
            <person name="Kobayashi M.J."/>
            <person name="Fawcett J.A."/>
            <person name="Hatakeyama M."/>
            <person name="Paape T."/>
            <person name="Ng C.H."/>
            <person name="Ang C.C."/>
            <person name="Tnah L.H."/>
            <person name="Lee C.T."/>
            <person name="Nishiyama T."/>
            <person name="Sese J."/>
            <person name="O'Brien M.J."/>
            <person name="Copetti D."/>
            <person name="Mohd Noor M.I."/>
            <person name="Ong R.C."/>
            <person name="Putra M."/>
            <person name="Sireger I.Z."/>
            <person name="Indrioko S."/>
            <person name="Kosugi Y."/>
            <person name="Izuno A."/>
            <person name="Isagi Y."/>
            <person name="Lee S.L."/>
            <person name="Shimizu K.K."/>
        </authorList>
    </citation>
    <scope>NUCLEOTIDE SEQUENCE [LARGE SCALE GENOMIC DNA]</scope>
    <source>
        <strain evidence="1">214</strain>
    </source>
</reference>
<gene>
    <name evidence="1" type="ORF">SLEP1_g31425</name>
</gene>
<organism evidence="1 2">
    <name type="scientific">Rubroshorea leprosula</name>
    <dbReference type="NCBI Taxonomy" id="152421"/>
    <lineage>
        <taxon>Eukaryota</taxon>
        <taxon>Viridiplantae</taxon>
        <taxon>Streptophyta</taxon>
        <taxon>Embryophyta</taxon>
        <taxon>Tracheophyta</taxon>
        <taxon>Spermatophyta</taxon>
        <taxon>Magnoliopsida</taxon>
        <taxon>eudicotyledons</taxon>
        <taxon>Gunneridae</taxon>
        <taxon>Pentapetalae</taxon>
        <taxon>rosids</taxon>
        <taxon>malvids</taxon>
        <taxon>Malvales</taxon>
        <taxon>Dipterocarpaceae</taxon>
        <taxon>Rubroshorea</taxon>
    </lineage>
</organism>
<keyword evidence="2" id="KW-1185">Reference proteome</keyword>
<accession>A0AAV5KB81</accession>
<dbReference type="AlphaFoldDB" id="A0AAV5KB81"/>
<sequence length="43" mass="5108">MGSRIKLYTGFQRYYVLTSDNCLMLKLSYFSHLLHTVKEFSTD</sequence>
<protein>
    <submittedName>
        <fullName evidence="1">Uncharacterized protein</fullName>
    </submittedName>
</protein>
<proteinExistence type="predicted"/>